<organism evidence="2 3">
    <name type="scientific">Henriciella algicola</name>
    <dbReference type="NCBI Taxonomy" id="1608422"/>
    <lineage>
        <taxon>Bacteria</taxon>
        <taxon>Pseudomonadati</taxon>
        <taxon>Pseudomonadota</taxon>
        <taxon>Alphaproteobacteria</taxon>
        <taxon>Hyphomonadales</taxon>
        <taxon>Hyphomonadaceae</taxon>
        <taxon>Henriciella</taxon>
    </lineage>
</organism>
<dbReference type="GO" id="GO:0005737">
    <property type="term" value="C:cytoplasm"/>
    <property type="evidence" value="ECO:0007669"/>
    <property type="project" value="TreeGrafter"/>
</dbReference>
<dbReference type="GO" id="GO:0016740">
    <property type="term" value="F:transferase activity"/>
    <property type="evidence" value="ECO:0007669"/>
    <property type="project" value="UniProtKB-KW"/>
</dbReference>
<dbReference type="InterPro" id="IPR036282">
    <property type="entry name" value="Glutathione-S-Trfase_C_sf"/>
</dbReference>
<dbReference type="EMBL" id="QWGA01000003">
    <property type="protein sequence ID" value="RIJ31399.1"/>
    <property type="molecule type" value="Genomic_DNA"/>
</dbReference>
<dbReference type="RefSeq" id="WP_119452895.1">
    <property type="nucleotide sequence ID" value="NZ_QWGA01000003.1"/>
</dbReference>
<comment type="caution">
    <text evidence="2">The sequence shown here is derived from an EMBL/GenBank/DDBJ whole genome shotgun (WGS) entry which is preliminary data.</text>
</comment>
<evidence type="ECO:0000313" key="2">
    <source>
        <dbReference type="EMBL" id="RIJ31399.1"/>
    </source>
</evidence>
<proteinExistence type="predicted"/>
<keyword evidence="3" id="KW-1185">Reference proteome</keyword>
<dbReference type="Proteomes" id="UP000265845">
    <property type="component" value="Unassembled WGS sequence"/>
</dbReference>
<dbReference type="SUPFAM" id="SSF47616">
    <property type="entry name" value="GST C-terminal domain-like"/>
    <property type="match status" value="1"/>
</dbReference>
<dbReference type="OrthoDB" id="7054557at2"/>
<feature type="domain" description="GST N-terminal" evidence="1">
    <location>
        <begin position="6"/>
        <end position="78"/>
    </location>
</feature>
<evidence type="ECO:0000313" key="3">
    <source>
        <dbReference type="Proteomes" id="UP000265845"/>
    </source>
</evidence>
<sequence length="364" mass="40564">MTSYTLYGAEVSYFTGKARAYLDWRGVDYDEKPATQAVYRDVILPNVGWPVIPVATMPDGTVIQDTADIMQAVEARENAHPPAWPASPLQRFVSELLQLYGDEWLMLPAMHYRWNYNEDWAYGEFGALSAPDLTPDQQYALGRKNGARFKGALPILGISADTVPGIEKSYEAFLSEFSAHLDQHPYILGARPSLADFAFYGPLYAHLYRDPASGEIMQRLAPKIADWVERMKAGGCHGSGELLSDDAVPETLEPILRRQMREQLPAIKATSTLFSDWAANAASGDRVPRALGDVDIEIESHSGPAKARSFPLWRLQAALDVYDTMSPEDRTRADTLLGRVDGKELKTFRLPARLKREKCQVVLA</sequence>
<dbReference type="Pfam" id="PF13417">
    <property type="entry name" value="GST_N_3"/>
    <property type="match status" value="1"/>
</dbReference>
<dbReference type="AlphaFoldDB" id="A0A399RNB5"/>
<dbReference type="Pfam" id="PF13410">
    <property type="entry name" value="GST_C_2"/>
    <property type="match status" value="1"/>
</dbReference>
<dbReference type="SUPFAM" id="SSF52833">
    <property type="entry name" value="Thioredoxin-like"/>
    <property type="match status" value="1"/>
</dbReference>
<dbReference type="InterPro" id="IPR050931">
    <property type="entry name" value="Mito_Protein_Transport_Metaxin"/>
</dbReference>
<dbReference type="InterPro" id="IPR004045">
    <property type="entry name" value="Glutathione_S-Trfase_N"/>
</dbReference>
<protein>
    <submittedName>
        <fullName evidence="2">Glutathione S-transferase</fullName>
    </submittedName>
</protein>
<keyword evidence="2" id="KW-0808">Transferase</keyword>
<reference evidence="2 3" key="1">
    <citation type="submission" date="2018-08" db="EMBL/GenBank/DDBJ databases">
        <title>Henriciella mobilis sp. nov., isolated from seawater.</title>
        <authorList>
            <person name="Cheng H."/>
            <person name="Wu Y.-H."/>
            <person name="Xu X.-W."/>
            <person name="Guo L.-L."/>
        </authorList>
    </citation>
    <scope>NUCLEOTIDE SEQUENCE [LARGE SCALE GENOMIC DNA]</scope>
    <source>
        <strain evidence="2 3">CCUG67844</strain>
    </source>
</reference>
<evidence type="ECO:0000259" key="1">
    <source>
        <dbReference type="Pfam" id="PF13417"/>
    </source>
</evidence>
<dbReference type="PANTHER" id="PTHR12289">
    <property type="entry name" value="METAXIN RELATED"/>
    <property type="match status" value="1"/>
</dbReference>
<gene>
    <name evidence="2" type="ORF">D1222_03845</name>
</gene>
<dbReference type="Gene3D" id="1.20.1050.10">
    <property type="match status" value="1"/>
</dbReference>
<accession>A0A399RNB5</accession>
<dbReference type="Gene3D" id="3.40.30.10">
    <property type="entry name" value="Glutaredoxin"/>
    <property type="match status" value="1"/>
</dbReference>
<dbReference type="InterPro" id="IPR036249">
    <property type="entry name" value="Thioredoxin-like_sf"/>
</dbReference>
<name>A0A399RNB5_9PROT</name>
<dbReference type="PANTHER" id="PTHR12289:SF67">
    <property type="match status" value="1"/>
</dbReference>
<dbReference type="CDD" id="cd00299">
    <property type="entry name" value="GST_C_family"/>
    <property type="match status" value="1"/>
</dbReference>